<reference evidence="3" key="1">
    <citation type="journal article" date="2019" name="Int. J. Syst. Evol. Microbiol.">
        <title>The Global Catalogue of Microorganisms (GCM) 10K type strain sequencing project: providing services to taxonomists for standard genome sequencing and annotation.</title>
        <authorList>
            <consortium name="The Broad Institute Genomics Platform"/>
            <consortium name="The Broad Institute Genome Sequencing Center for Infectious Disease"/>
            <person name="Wu L."/>
            <person name="Ma J."/>
        </authorList>
    </citation>
    <scope>NUCLEOTIDE SEQUENCE [LARGE SCALE GENOMIC DNA]</scope>
    <source>
        <strain evidence="3">CCM 7132</strain>
    </source>
</reference>
<protein>
    <submittedName>
        <fullName evidence="2">Uncharacterized protein</fullName>
    </submittedName>
</protein>
<keyword evidence="3" id="KW-1185">Reference proteome</keyword>
<comment type="caution">
    <text evidence="2">The sequence shown here is derived from an EMBL/GenBank/DDBJ whole genome shotgun (WGS) entry which is preliminary data.</text>
</comment>
<evidence type="ECO:0000256" key="1">
    <source>
        <dbReference type="SAM" id="Phobius"/>
    </source>
</evidence>
<organism evidence="2 3">
    <name type="scientific">Asaia siamensis</name>
    <dbReference type="NCBI Taxonomy" id="110479"/>
    <lineage>
        <taxon>Bacteria</taxon>
        <taxon>Pseudomonadati</taxon>
        <taxon>Pseudomonadota</taxon>
        <taxon>Alphaproteobacteria</taxon>
        <taxon>Acetobacterales</taxon>
        <taxon>Acetobacteraceae</taxon>
        <taxon>Asaia</taxon>
    </lineage>
</organism>
<dbReference type="EMBL" id="BMCH01000005">
    <property type="protein sequence ID" value="GGC34797.1"/>
    <property type="molecule type" value="Genomic_DNA"/>
</dbReference>
<evidence type="ECO:0000313" key="2">
    <source>
        <dbReference type="EMBL" id="GGC34797.1"/>
    </source>
</evidence>
<name>A0ABQ1M4Y2_9PROT</name>
<sequence length="219" mass="24025">MAILRDRDIASLQATDRKTLYDTGIAPGSARDFARRLRLILPAGWFPAYRGDEVEDAPILQSLLTGFGAVLASIWSLMSFVRRQTRMGTTDDAFLEVAAADFFGPSGMVRLNLEKDTHFRRRMVSSLVAPLNTRAAVSEAVRRLSGAAPRIIEPGNVHDCGAWCQVGGYGASRTRYGARQGGQFFLEVYPKLPVEQRALHAAIKATKASGVIAWIRMQA</sequence>
<dbReference type="Proteomes" id="UP000637769">
    <property type="component" value="Unassembled WGS sequence"/>
</dbReference>
<keyword evidence="1" id="KW-1133">Transmembrane helix</keyword>
<proteinExistence type="predicted"/>
<dbReference type="RefSeq" id="WP_188426675.1">
    <property type="nucleotide sequence ID" value="NZ_BMCH01000005.1"/>
</dbReference>
<accession>A0ABQ1M4Y2</accession>
<keyword evidence="1" id="KW-0812">Transmembrane</keyword>
<feature type="transmembrane region" description="Helical" evidence="1">
    <location>
        <begin position="59"/>
        <end position="78"/>
    </location>
</feature>
<gene>
    <name evidence="2" type="ORF">GCM10007207_20370</name>
</gene>
<keyword evidence="1" id="KW-0472">Membrane</keyword>
<evidence type="ECO:0000313" key="3">
    <source>
        <dbReference type="Proteomes" id="UP000637769"/>
    </source>
</evidence>